<keyword evidence="1" id="KW-0472">Membrane</keyword>
<evidence type="ECO:0000313" key="2">
    <source>
        <dbReference type="EMBL" id="GBP05581.1"/>
    </source>
</evidence>
<protein>
    <submittedName>
        <fullName evidence="2">Uncharacterized protein</fullName>
    </submittedName>
</protein>
<dbReference type="AlphaFoldDB" id="A0A4C1SX26"/>
<comment type="caution">
    <text evidence="2">The sequence shown here is derived from an EMBL/GenBank/DDBJ whole genome shotgun (WGS) entry which is preliminary data.</text>
</comment>
<evidence type="ECO:0000313" key="3">
    <source>
        <dbReference type="Proteomes" id="UP000299102"/>
    </source>
</evidence>
<keyword evidence="1" id="KW-0812">Transmembrane</keyword>
<name>A0A4C1SX26_EUMVA</name>
<accession>A0A4C1SX26</accession>
<gene>
    <name evidence="2" type="ORF">EVAR_67858_1</name>
</gene>
<keyword evidence="3" id="KW-1185">Reference proteome</keyword>
<keyword evidence="1" id="KW-1133">Transmembrane helix</keyword>
<evidence type="ECO:0000256" key="1">
    <source>
        <dbReference type="SAM" id="Phobius"/>
    </source>
</evidence>
<dbReference type="OrthoDB" id="424543at2759"/>
<dbReference type="Proteomes" id="UP000299102">
    <property type="component" value="Unassembled WGS sequence"/>
</dbReference>
<sequence>MKAGYGRRKMKVGSMQCRCDICKKGDVREQCGLKEDVVTRVERRMLRKVGKGRPKKLYADRIGGILKKGQILSTRNRRACMKRLMDIRSCSGISGMRMRGAQMARRLGRGGQRGGRPLPLRLRAAPGAGRAIAGGLGARLSSAFLLAFAGLTLQIIKYAMLDHSVV</sequence>
<reference evidence="2 3" key="1">
    <citation type="journal article" date="2019" name="Commun. Biol.">
        <title>The bagworm genome reveals a unique fibroin gene that provides high tensile strength.</title>
        <authorList>
            <person name="Kono N."/>
            <person name="Nakamura H."/>
            <person name="Ohtoshi R."/>
            <person name="Tomita M."/>
            <person name="Numata K."/>
            <person name="Arakawa K."/>
        </authorList>
    </citation>
    <scope>NUCLEOTIDE SEQUENCE [LARGE SCALE GENOMIC DNA]</scope>
</reference>
<feature type="transmembrane region" description="Helical" evidence="1">
    <location>
        <begin position="140"/>
        <end position="160"/>
    </location>
</feature>
<dbReference type="EMBL" id="BGZK01003920">
    <property type="protein sequence ID" value="GBP05581.1"/>
    <property type="molecule type" value="Genomic_DNA"/>
</dbReference>
<proteinExistence type="predicted"/>
<organism evidence="2 3">
    <name type="scientific">Eumeta variegata</name>
    <name type="common">Bagworm moth</name>
    <name type="synonym">Eumeta japonica</name>
    <dbReference type="NCBI Taxonomy" id="151549"/>
    <lineage>
        <taxon>Eukaryota</taxon>
        <taxon>Metazoa</taxon>
        <taxon>Ecdysozoa</taxon>
        <taxon>Arthropoda</taxon>
        <taxon>Hexapoda</taxon>
        <taxon>Insecta</taxon>
        <taxon>Pterygota</taxon>
        <taxon>Neoptera</taxon>
        <taxon>Endopterygota</taxon>
        <taxon>Lepidoptera</taxon>
        <taxon>Glossata</taxon>
        <taxon>Ditrysia</taxon>
        <taxon>Tineoidea</taxon>
        <taxon>Psychidae</taxon>
        <taxon>Oiketicinae</taxon>
        <taxon>Eumeta</taxon>
    </lineage>
</organism>